<keyword evidence="3 9" id="KW-0813">Transport</keyword>
<evidence type="ECO:0000256" key="2">
    <source>
        <dbReference type="ARBA" id="ARBA00010799"/>
    </source>
</evidence>
<dbReference type="HAMAP" id="MF_03113">
    <property type="entry name" value="Get1"/>
    <property type="match status" value="1"/>
</dbReference>
<dbReference type="Proteomes" id="UP000242877">
    <property type="component" value="Unassembled WGS sequence"/>
</dbReference>
<keyword evidence="11" id="KW-1185">Reference proteome</keyword>
<evidence type="ECO:0000256" key="5">
    <source>
        <dbReference type="ARBA" id="ARBA00022824"/>
    </source>
</evidence>
<keyword evidence="5 9" id="KW-0256">Endoplasmic reticulum</keyword>
<dbReference type="FunFam" id="1.10.287.660:FF:000006">
    <property type="entry name" value="Protein GET1"/>
    <property type="match status" value="1"/>
</dbReference>
<dbReference type="VEuPathDB" id="FungiDB:AAP_02067"/>
<dbReference type="Pfam" id="PF04420">
    <property type="entry name" value="CHD5"/>
    <property type="match status" value="1"/>
</dbReference>
<comment type="similarity">
    <text evidence="2 9">Belongs to the WRB/GET1 family.</text>
</comment>
<dbReference type="GO" id="GO:0005789">
    <property type="term" value="C:endoplasmic reticulum membrane"/>
    <property type="evidence" value="ECO:0007669"/>
    <property type="project" value="UniProtKB-SubCell"/>
</dbReference>
<accession>A0A168AIU0</accession>
<comment type="caution">
    <text evidence="10">The sequence shown here is derived from an EMBL/GenBank/DDBJ whole genome shotgun (WGS) entry which is preliminary data.</text>
</comment>
<comment type="caution">
    <text evidence="9">Lacks conserved residue(s) required for the propagation of feature annotation.</text>
</comment>
<dbReference type="Gene3D" id="1.10.287.660">
    <property type="entry name" value="Helix hairpin bin"/>
    <property type="match status" value="1"/>
</dbReference>
<feature type="topological domain" description="Cytoplasmic" evidence="9">
    <location>
        <begin position="174"/>
        <end position="202"/>
    </location>
</feature>
<evidence type="ECO:0000313" key="10">
    <source>
        <dbReference type="EMBL" id="KZZ93974.1"/>
    </source>
</evidence>
<evidence type="ECO:0000256" key="7">
    <source>
        <dbReference type="ARBA" id="ARBA00023054"/>
    </source>
</evidence>
<keyword evidence="6 9" id="KW-1133">Transmembrane helix</keyword>
<dbReference type="EMBL" id="AZGZ01000007">
    <property type="protein sequence ID" value="KZZ93974.1"/>
    <property type="molecule type" value="Genomic_DNA"/>
</dbReference>
<evidence type="ECO:0000256" key="8">
    <source>
        <dbReference type="ARBA" id="ARBA00023136"/>
    </source>
</evidence>
<proteinExistence type="inferred from homology"/>
<reference evidence="10 11" key="1">
    <citation type="journal article" date="2016" name="Genome Biol. Evol.">
        <title>Divergent and convergent evolution of fungal pathogenicity.</title>
        <authorList>
            <person name="Shang Y."/>
            <person name="Xiao G."/>
            <person name="Zheng P."/>
            <person name="Cen K."/>
            <person name="Zhan S."/>
            <person name="Wang C."/>
        </authorList>
    </citation>
    <scope>NUCLEOTIDE SEQUENCE [LARGE SCALE GENOMIC DNA]</scope>
    <source>
        <strain evidence="10 11">ARSEF 7405</strain>
    </source>
</reference>
<feature type="topological domain" description="Lumenal" evidence="9">
    <location>
        <begin position="1"/>
        <end position="5"/>
    </location>
</feature>
<dbReference type="AlphaFoldDB" id="A0A168AIU0"/>
<dbReference type="PANTHER" id="PTHR42650:SF1">
    <property type="entry name" value="GUIDED ENTRY OF TAIL-ANCHORED PROTEINS FACTOR 1"/>
    <property type="match status" value="1"/>
</dbReference>
<evidence type="ECO:0000313" key="11">
    <source>
        <dbReference type="Proteomes" id="UP000242877"/>
    </source>
</evidence>
<evidence type="ECO:0000256" key="4">
    <source>
        <dbReference type="ARBA" id="ARBA00022692"/>
    </source>
</evidence>
<comment type="subcellular location">
    <subcellularLocation>
        <location evidence="1">Endoplasmic reticulum membrane</location>
        <topology evidence="1">Multi-pass membrane protein</topology>
    </subcellularLocation>
</comment>
<protein>
    <submittedName>
        <fullName evidence="10">CHD5-like protein</fullName>
    </submittedName>
</protein>
<gene>
    <name evidence="9" type="primary">GET1</name>
    <name evidence="10" type="ORF">AAP_02067</name>
</gene>
<evidence type="ECO:0000256" key="6">
    <source>
        <dbReference type="ARBA" id="ARBA00022989"/>
    </source>
</evidence>
<dbReference type="InterPro" id="IPR027538">
    <property type="entry name" value="Get1_fungi"/>
</dbReference>
<dbReference type="OrthoDB" id="69461at2759"/>
<dbReference type="PANTHER" id="PTHR42650">
    <property type="entry name" value="TAIL-ANCHORED PROTEIN INSERTION RECEPTOR WRB"/>
    <property type="match status" value="1"/>
</dbReference>
<dbReference type="InterPro" id="IPR028945">
    <property type="entry name" value="Get1"/>
</dbReference>
<name>A0A168AIU0_9EURO</name>
<keyword evidence="4 9" id="KW-0812">Transmembrane</keyword>
<keyword evidence="7" id="KW-0175">Coiled coil</keyword>
<organism evidence="10 11">
    <name type="scientific">Ascosphaera apis ARSEF 7405</name>
    <dbReference type="NCBI Taxonomy" id="392613"/>
    <lineage>
        <taxon>Eukaryota</taxon>
        <taxon>Fungi</taxon>
        <taxon>Dikarya</taxon>
        <taxon>Ascomycota</taxon>
        <taxon>Pezizomycotina</taxon>
        <taxon>Eurotiomycetes</taxon>
        <taxon>Eurotiomycetidae</taxon>
        <taxon>Onygenales</taxon>
        <taxon>Ascosphaeraceae</taxon>
        <taxon>Ascosphaera</taxon>
    </lineage>
</organism>
<evidence type="ECO:0000256" key="9">
    <source>
        <dbReference type="HAMAP-Rule" id="MF_03113"/>
    </source>
</evidence>
<dbReference type="GO" id="GO:0071816">
    <property type="term" value="P:tail-anchored membrane protein insertion into ER membrane"/>
    <property type="evidence" value="ECO:0007669"/>
    <property type="project" value="InterPro"/>
</dbReference>
<dbReference type="GO" id="GO:0043495">
    <property type="term" value="F:protein-membrane adaptor activity"/>
    <property type="evidence" value="ECO:0007669"/>
    <property type="project" value="TreeGrafter"/>
</dbReference>
<evidence type="ECO:0000256" key="1">
    <source>
        <dbReference type="ARBA" id="ARBA00004477"/>
    </source>
</evidence>
<sequence>MSSRLMFGVLALHVVIFAINTIGTAVLGALAWSLYLKLPSATGRTARRHQELKKEVIHWKREMTATSAQDQFAKWAKLRRKHDKTLEEYEQCNKTLVSAKVQFDMIFSTTRWLVTSGLKLAILFWYSKTPAFVLPFRWIPWPIEWILAFPRAPTGTVSLSVWSGVCSTVVDQIGGAIFGPRVPVNVPVQAVSADEKEEKKSQ</sequence>
<dbReference type="InterPro" id="IPR029012">
    <property type="entry name" value="Helix_hairpin_bin_sf"/>
</dbReference>
<evidence type="ECO:0000256" key="3">
    <source>
        <dbReference type="ARBA" id="ARBA00022448"/>
    </source>
</evidence>
<dbReference type="GO" id="GO:0043529">
    <property type="term" value="C:GET complex"/>
    <property type="evidence" value="ECO:0007669"/>
    <property type="project" value="InterPro"/>
</dbReference>
<keyword evidence="8 9" id="KW-0472">Membrane</keyword>